<dbReference type="AlphaFoldDB" id="A0A7S3L8K1"/>
<proteinExistence type="predicted"/>
<accession>A0A7S3L8K1</accession>
<sequence length="108" mass="11530">MVIATASWLVKEFGANYVTSEARLLAFRCADVEYGLEFLANMMMQNAKVACSASPAFLLSGIEGGIQEQAVRKALGAAWAATSATSQKIAGDAVQSLRCIQKEKRKGL</sequence>
<protein>
    <submittedName>
        <fullName evidence="1">Uncharacterized protein</fullName>
    </submittedName>
</protein>
<evidence type="ECO:0000313" key="1">
    <source>
        <dbReference type="EMBL" id="CAE0413683.1"/>
    </source>
</evidence>
<dbReference type="EMBL" id="HBIM01013510">
    <property type="protein sequence ID" value="CAE0413683.1"/>
    <property type="molecule type" value="Transcribed_RNA"/>
</dbReference>
<name>A0A7S3L8K1_9STRA</name>
<reference evidence="1" key="1">
    <citation type="submission" date="2021-01" db="EMBL/GenBank/DDBJ databases">
        <authorList>
            <person name="Corre E."/>
            <person name="Pelletier E."/>
            <person name="Niang G."/>
            <person name="Scheremetjew M."/>
            <person name="Finn R."/>
            <person name="Kale V."/>
            <person name="Holt S."/>
            <person name="Cochrane G."/>
            <person name="Meng A."/>
            <person name="Brown T."/>
            <person name="Cohen L."/>
        </authorList>
    </citation>
    <scope>NUCLEOTIDE SEQUENCE</scope>
    <source>
        <strain evidence="1">CCMP127</strain>
    </source>
</reference>
<gene>
    <name evidence="1" type="ORF">ACOF00016_LOCUS10933</name>
</gene>
<organism evidence="1">
    <name type="scientific">Amphora coffeiformis</name>
    <dbReference type="NCBI Taxonomy" id="265554"/>
    <lineage>
        <taxon>Eukaryota</taxon>
        <taxon>Sar</taxon>
        <taxon>Stramenopiles</taxon>
        <taxon>Ochrophyta</taxon>
        <taxon>Bacillariophyta</taxon>
        <taxon>Bacillariophyceae</taxon>
        <taxon>Bacillariophycidae</taxon>
        <taxon>Thalassiophysales</taxon>
        <taxon>Catenulaceae</taxon>
        <taxon>Amphora</taxon>
    </lineage>
</organism>